<sequence>MSEKTYLYPTYETGRDLVLKKIEGPIVNLNLIRLKEFADYSDFHDIAPETSISGSDAFMNMYTLPNHFWRRMEEKYILSERETVF</sequence>
<dbReference type="Proteomes" id="UP000658202">
    <property type="component" value="Unassembled WGS sequence"/>
</dbReference>
<reference evidence="2" key="1">
    <citation type="journal article" date="2019" name="Int. J. Syst. Evol. Microbiol.">
        <title>The Global Catalogue of Microorganisms (GCM) 10K type strain sequencing project: providing services to taxonomists for standard genome sequencing and annotation.</title>
        <authorList>
            <consortium name="The Broad Institute Genomics Platform"/>
            <consortium name="The Broad Institute Genome Sequencing Center for Infectious Disease"/>
            <person name="Wu L."/>
            <person name="Ma J."/>
        </authorList>
    </citation>
    <scope>NUCLEOTIDE SEQUENCE [LARGE SCALE GENOMIC DNA]</scope>
    <source>
        <strain evidence="2">CCM 8490</strain>
    </source>
</reference>
<gene>
    <name evidence="1" type="ORF">GCM10007332_21760</name>
</gene>
<organism evidence="1 2">
    <name type="scientific">Epilithonimonas arachidiradicis</name>
    <dbReference type="NCBI Taxonomy" id="1617282"/>
    <lineage>
        <taxon>Bacteria</taxon>
        <taxon>Pseudomonadati</taxon>
        <taxon>Bacteroidota</taxon>
        <taxon>Flavobacteriia</taxon>
        <taxon>Flavobacteriales</taxon>
        <taxon>Weeksellaceae</taxon>
        <taxon>Chryseobacterium group</taxon>
        <taxon>Epilithonimonas</taxon>
    </lineage>
</organism>
<proteinExistence type="predicted"/>
<name>A0ABQ1X5I2_9FLAO</name>
<protein>
    <submittedName>
        <fullName evidence="1">Uncharacterized protein</fullName>
    </submittedName>
</protein>
<keyword evidence="2" id="KW-1185">Reference proteome</keyword>
<comment type="caution">
    <text evidence="1">The sequence shown here is derived from an EMBL/GenBank/DDBJ whole genome shotgun (WGS) entry which is preliminary data.</text>
</comment>
<dbReference type="EMBL" id="BMCW01000004">
    <property type="protein sequence ID" value="GGG59760.1"/>
    <property type="molecule type" value="Genomic_DNA"/>
</dbReference>
<evidence type="ECO:0000313" key="1">
    <source>
        <dbReference type="EMBL" id="GGG59760.1"/>
    </source>
</evidence>
<evidence type="ECO:0000313" key="2">
    <source>
        <dbReference type="Proteomes" id="UP000658202"/>
    </source>
</evidence>
<accession>A0ABQ1X5I2</accession>
<dbReference type="RefSeq" id="WP_229728429.1">
    <property type="nucleotide sequence ID" value="NZ_BMCW01000004.1"/>
</dbReference>